<name>A0A5N6DCX9_ASPPA</name>
<reference evidence="2 3" key="1">
    <citation type="submission" date="2019-04" db="EMBL/GenBank/DDBJ databases">
        <title>Fungal friends and foes A comparative genomics study of 23 Aspergillus species from section Flavi.</title>
        <authorList>
            <consortium name="DOE Joint Genome Institute"/>
            <person name="Kjaerbolling I."/>
            <person name="Vesth T.C."/>
            <person name="Frisvad J.C."/>
            <person name="Nybo J.L."/>
            <person name="Theobald S."/>
            <person name="Kildgaard S."/>
            <person name="Petersen T.I."/>
            <person name="Kuo A."/>
            <person name="Sato A."/>
            <person name="Lyhne E.K."/>
            <person name="Kogle M.E."/>
            <person name="Wiebenga A."/>
            <person name="Kun R.S."/>
            <person name="Lubbers R.J."/>
            <person name="Makela M.R."/>
            <person name="Barry K."/>
            <person name="Chovatia M."/>
            <person name="Clum A."/>
            <person name="Daum C."/>
            <person name="Haridas S."/>
            <person name="He G."/>
            <person name="LaButti K."/>
            <person name="Lipzen A."/>
            <person name="Mondo S."/>
            <person name="Pangilinan J."/>
            <person name="Riley R."/>
            <person name="Salamov A."/>
            <person name="Simmons B.A."/>
            <person name="Magnuson J.K."/>
            <person name="Henrissat B."/>
            <person name="Mortensen U.H."/>
            <person name="Larsen T.O."/>
            <person name="De vries R.P."/>
            <person name="Grigoriev I.V."/>
            <person name="Machida M."/>
            <person name="Baker S.E."/>
            <person name="Andersen M.R."/>
        </authorList>
    </citation>
    <scope>NUCLEOTIDE SEQUENCE [LARGE SCALE GENOMIC DNA]</scope>
    <source>
        <strain evidence="2 3">CBS 117618</strain>
    </source>
</reference>
<dbReference type="EMBL" id="ML735008">
    <property type="protein sequence ID" value="KAB8202163.1"/>
    <property type="molecule type" value="Genomic_DNA"/>
</dbReference>
<gene>
    <name evidence="2" type="ORF">BDV34DRAFT_237110</name>
</gene>
<protein>
    <submittedName>
        <fullName evidence="2">Uncharacterized protein</fullName>
    </submittedName>
</protein>
<proteinExistence type="predicted"/>
<feature type="compositionally biased region" description="Acidic residues" evidence="1">
    <location>
        <begin position="550"/>
        <end position="564"/>
    </location>
</feature>
<accession>A0A5N6DCX9</accession>
<evidence type="ECO:0000256" key="1">
    <source>
        <dbReference type="SAM" id="MobiDB-lite"/>
    </source>
</evidence>
<evidence type="ECO:0000313" key="3">
    <source>
        <dbReference type="Proteomes" id="UP000326532"/>
    </source>
</evidence>
<dbReference type="OMA" id="ADEARWW"/>
<sequence length="564" mass="62984">MPDAVRPSKESFESVLHRSRHTWSSFRDAHDGRSTLPTHCIDLRNILGQTPGFLAANALPDGLLSFDCVEEGEGPGPYDISAKGKSTWKTSNGTCDTKPRTIPKQLLLATQIPPQIEFSVNAPFATWPNIEGIYHGTEDNHIAALFLAWAYILSARWAELLDRSTDHRCRIDHIYKTNHVIPESFSEYTEEAVADGFEEAQVFWWNAILAGNSGWKITAEYNQKTYLSPWSISIHDSQFIRTRQITPSNHFPPPSSFTAFEYLVRFCTHHQLYSQCSAALSAALYFPLFSGRLASLPVPKLSAKPMSRAQQTADHSSLKLISNYWNNLPAWLNPAFAVINPILENGNLVQLATILGRRRPQLAPRWLGAIMTGIARSELRDIRDGLTAIDLHAAAWTGTKHSFISLKPGVAQEHTIRREDDCRLLSITASDGYTRVPGSVWKPFGQTSISDTDLAVPEHAHCGCHCFEYHSWYWCLADGEIEDPGLELTPSVGGVLRIGEGLELPLNIPCDDSLSEGETRGIFQWLRISGYPASERAIYQREWMDAGSSSEEEVDDDNFDLAES</sequence>
<dbReference type="AlphaFoldDB" id="A0A5N6DCX9"/>
<dbReference type="VEuPathDB" id="FungiDB:BDV34DRAFT_237110"/>
<keyword evidence="3" id="KW-1185">Reference proteome</keyword>
<feature type="region of interest" description="Disordered" evidence="1">
    <location>
        <begin position="544"/>
        <end position="564"/>
    </location>
</feature>
<evidence type="ECO:0000313" key="2">
    <source>
        <dbReference type="EMBL" id="KAB8202163.1"/>
    </source>
</evidence>
<organism evidence="2 3">
    <name type="scientific">Aspergillus parasiticus</name>
    <dbReference type="NCBI Taxonomy" id="5067"/>
    <lineage>
        <taxon>Eukaryota</taxon>
        <taxon>Fungi</taxon>
        <taxon>Dikarya</taxon>
        <taxon>Ascomycota</taxon>
        <taxon>Pezizomycotina</taxon>
        <taxon>Eurotiomycetes</taxon>
        <taxon>Eurotiomycetidae</taxon>
        <taxon>Eurotiales</taxon>
        <taxon>Aspergillaceae</taxon>
        <taxon>Aspergillus</taxon>
        <taxon>Aspergillus subgen. Circumdati</taxon>
    </lineage>
</organism>
<dbReference type="Proteomes" id="UP000326532">
    <property type="component" value="Unassembled WGS sequence"/>
</dbReference>